<dbReference type="InterPro" id="IPR051246">
    <property type="entry name" value="WDR48"/>
</dbReference>
<evidence type="ECO:0000256" key="1">
    <source>
        <dbReference type="ARBA" id="ARBA00022574"/>
    </source>
</evidence>
<dbReference type="PANTHER" id="PTHR19862">
    <property type="entry name" value="WD REPEAT-CONTAINING PROTEIN 48"/>
    <property type="match status" value="1"/>
</dbReference>
<name>A0AA35Y7R5_LACSI</name>
<gene>
    <name evidence="3" type="ORF">LSALG_LOCUS10719</name>
</gene>
<protein>
    <submittedName>
        <fullName evidence="3">Uncharacterized protein</fullName>
    </submittedName>
</protein>
<keyword evidence="2" id="KW-0677">Repeat</keyword>
<dbReference type="Pfam" id="PF11816">
    <property type="entry name" value="DUF3337"/>
    <property type="match status" value="1"/>
</dbReference>
<evidence type="ECO:0000313" key="3">
    <source>
        <dbReference type="EMBL" id="CAI9270404.1"/>
    </source>
</evidence>
<proteinExistence type="predicted"/>
<organism evidence="3 4">
    <name type="scientific">Lactuca saligna</name>
    <name type="common">Willowleaf lettuce</name>
    <dbReference type="NCBI Taxonomy" id="75948"/>
    <lineage>
        <taxon>Eukaryota</taxon>
        <taxon>Viridiplantae</taxon>
        <taxon>Streptophyta</taxon>
        <taxon>Embryophyta</taxon>
        <taxon>Tracheophyta</taxon>
        <taxon>Spermatophyta</taxon>
        <taxon>Magnoliopsida</taxon>
        <taxon>eudicotyledons</taxon>
        <taxon>Gunneridae</taxon>
        <taxon>Pentapetalae</taxon>
        <taxon>asterids</taxon>
        <taxon>campanulids</taxon>
        <taxon>Asterales</taxon>
        <taxon>Asteraceae</taxon>
        <taxon>Cichorioideae</taxon>
        <taxon>Cichorieae</taxon>
        <taxon>Lactucinae</taxon>
        <taxon>Lactuca</taxon>
    </lineage>
</organism>
<accession>A0AA35Y7R5</accession>
<dbReference type="InterPro" id="IPR021772">
    <property type="entry name" value="WDR48/Bun107"/>
</dbReference>
<dbReference type="EMBL" id="OX465078">
    <property type="protein sequence ID" value="CAI9270404.1"/>
    <property type="molecule type" value="Genomic_DNA"/>
</dbReference>
<dbReference type="AlphaFoldDB" id="A0AA35Y7R5"/>
<sequence length="268" mass="30169">MDRWPSEHLKPKKLFQRGGSFLARNLSFSRARASLEGSTPVPVYKTPTLTIDGIPGIVQHEILNNRRHVLTKVSILAWFTVDTRLGSLSIHLDTPQCFSAKMYTADLNISQKAEDDKINLGRETLKGLLAPYFSKKKVRFVSQSPVIGEAPSKDISFKNIPLSRPKADANVQSDSIVYPPFQFSIASPPSIITEISHIGIWKKKITHLHGIEDDDFPRWVLDAVLLNQMPPRKHTKCNFYLHPFEGSAAQILTQGKLSAPRILRMHKV</sequence>
<evidence type="ECO:0000256" key="2">
    <source>
        <dbReference type="ARBA" id="ARBA00022737"/>
    </source>
</evidence>
<evidence type="ECO:0000313" key="4">
    <source>
        <dbReference type="Proteomes" id="UP001177003"/>
    </source>
</evidence>
<dbReference type="GO" id="GO:0000724">
    <property type="term" value="P:double-strand break repair via homologous recombination"/>
    <property type="evidence" value="ECO:0007669"/>
    <property type="project" value="TreeGrafter"/>
</dbReference>
<keyword evidence="1" id="KW-0853">WD repeat</keyword>
<dbReference type="GO" id="GO:0043130">
    <property type="term" value="F:ubiquitin binding"/>
    <property type="evidence" value="ECO:0007669"/>
    <property type="project" value="TreeGrafter"/>
</dbReference>
<keyword evidence="4" id="KW-1185">Reference proteome</keyword>
<dbReference type="Proteomes" id="UP001177003">
    <property type="component" value="Chromosome 2"/>
</dbReference>
<dbReference type="PANTHER" id="PTHR19862:SF14">
    <property type="entry name" value="WD REPEAT-CONTAINING PROTEIN 48"/>
    <property type="match status" value="1"/>
</dbReference>
<reference evidence="3" key="1">
    <citation type="submission" date="2023-04" db="EMBL/GenBank/DDBJ databases">
        <authorList>
            <person name="Vijverberg K."/>
            <person name="Xiong W."/>
            <person name="Schranz E."/>
        </authorList>
    </citation>
    <scope>NUCLEOTIDE SEQUENCE</scope>
</reference>